<keyword evidence="4 8" id="KW-0479">Metal-binding</keyword>
<accession>A0A239DBF1</accession>
<protein>
    <recommendedName>
        <fullName evidence="8">Ribonuclease VapC</fullName>
        <shortName evidence="8">RNase VapC</shortName>
        <ecNumber evidence="8">3.1.-.-</ecNumber>
    </recommendedName>
    <alternativeName>
        <fullName evidence="8">Toxin VapC</fullName>
    </alternativeName>
</protein>
<dbReference type="AlphaFoldDB" id="A0A239DBF1"/>
<dbReference type="InterPro" id="IPR029060">
    <property type="entry name" value="PIN-like_dom_sf"/>
</dbReference>
<dbReference type="HAMAP" id="MF_00265">
    <property type="entry name" value="VapC_Nob1"/>
    <property type="match status" value="1"/>
</dbReference>
<keyword evidence="6 8" id="KW-0460">Magnesium</keyword>
<keyword evidence="8" id="KW-0800">Toxin</keyword>
<dbReference type="SUPFAM" id="SSF88723">
    <property type="entry name" value="PIN domain-like"/>
    <property type="match status" value="1"/>
</dbReference>
<evidence type="ECO:0000313" key="11">
    <source>
        <dbReference type="Proteomes" id="UP000198356"/>
    </source>
</evidence>
<sequence>MNSYLVDTNAVSELMRPHPDPQVAAWLDDTNPDLLFASVITFGEIRLGIEKLPAGKRRAELESWLRVGVLPWFDKNLLPVTRSIADRWGKLTADGRRRGFTLSAGDGLIAATALEHDLTLVTRNVKDFQGLGVAIFNPWEDQP</sequence>
<dbReference type="GO" id="GO:0016787">
    <property type="term" value="F:hydrolase activity"/>
    <property type="evidence" value="ECO:0007669"/>
    <property type="project" value="UniProtKB-KW"/>
</dbReference>
<comment type="cofactor">
    <cofactor evidence="1 8">
        <name>Mg(2+)</name>
        <dbReference type="ChEBI" id="CHEBI:18420"/>
    </cofactor>
</comment>
<gene>
    <name evidence="8" type="primary">vapC</name>
    <name evidence="10" type="ORF">SAMN05421770_101374</name>
</gene>
<dbReference type="Gene3D" id="3.40.50.1010">
    <property type="entry name" value="5'-nuclease"/>
    <property type="match status" value="1"/>
</dbReference>
<dbReference type="GO" id="GO:0000287">
    <property type="term" value="F:magnesium ion binding"/>
    <property type="evidence" value="ECO:0007669"/>
    <property type="project" value="UniProtKB-UniRule"/>
</dbReference>
<feature type="domain" description="PIN" evidence="9">
    <location>
        <begin position="4"/>
        <end position="124"/>
    </location>
</feature>
<evidence type="ECO:0000313" key="10">
    <source>
        <dbReference type="EMBL" id="SNS29388.1"/>
    </source>
</evidence>
<reference evidence="10 11" key="1">
    <citation type="submission" date="2017-06" db="EMBL/GenBank/DDBJ databases">
        <authorList>
            <person name="Kim H.J."/>
            <person name="Triplett B.A."/>
        </authorList>
    </citation>
    <scope>NUCLEOTIDE SEQUENCE [LARGE SCALE GENOMIC DNA]</scope>
    <source>
        <strain evidence="10 11">DSM 18704</strain>
    </source>
</reference>
<keyword evidence="3 8" id="KW-0540">Nuclease</keyword>
<evidence type="ECO:0000256" key="7">
    <source>
        <dbReference type="ARBA" id="ARBA00038093"/>
    </source>
</evidence>
<dbReference type="GO" id="GO:0090729">
    <property type="term" value="F:toxin activity"/>
    <property type="evidence" value="ECO:0007669"/>
    <property type="project" value="UniProtKB-KW"/>
</dbReference>
<dbReference type="InterPro" id="IPR002716">
    <property type="entry name" value="PIN_dom"/>
</dbReference>
<feature type="binding site" evidence="8">
    <location>
        <position position="106"/>
    </location>
    <ligand>
        <name>Mg(2+)</name>
        <dbReference type="ChEBI" id="CHEBI:18420"/>
    </ligand>
</feature>
<comment type="similarity">
    <text evidence="7 8">Belongs to the PINc/VapC protein family.</text>
</comment>
<comment type="function">
    <text evidence="8">Toxic component of a toxin-antitoxin (TA) system. An RNase.</text>
</comment>
<evidence type="ECO:0000259" key="9">
    <source>
        <dbReference type="Pfam" id="PF01850"/>
    </source>
</evidence>
<dbReference type="Pfam" id="PF01850">
    <property type="entry name" value="PIN"/>
    <property type="match status" value="1"/>
</dbReference>
<dbReference type="InterPro" id="IPR050556">
    <property type="entry name" value="Type_II_TA_system_RNase"/>
</dbReference>
<dbReference type="InterPro" id="IPR022907">
    <property type="entry name" value="VapC_family"/>
</dbReference>
<keyword evidence="2 8" id="KW-1277">Toxin-antitoxin system</keyword>
<evidence type="ECO:0000256" key="1">
    <source>
        <dbReference type="ARBA" id="ARBA00001946"/>
    </source>
</evidence>
<organism evidence="10 11">
    <name type="scientific">Granulicella rosea</name>
    <dbReference type="NCBI Taxonomy" id="474952"/>
    <lineage>
        <taxon>Bacteria</taxon>
        <taxon>Pseudomonadati</taxon>
        <taxon>Acidobacteriota</taxon>
        <taxon>Terriglobia</taxon>
        <taxon>Terriglobales</taxon>
        <taxon>Acidobacteriaceae</taxon>
        <taxon>Granulicella</taxon>
    </lineage>
</organism>
<keyword evidence="11" id="KW-1185">Reference proteome</keyword>
<dbReference type="PANTHER" id="PTHR33653">
    <property type="entry name" value="RIBONUCLEASE VAPC2"/>
    <property type="match status" value="1"/>
</dbReference>
<feature type="binding site" evidence="8">
    <location>
        <position position="7"/>
    </location>
    <ligand>
        <name>Mg(2+)</name>
        <dbReference type="ChEBI" id="CHEBI:18420"/>
    </ligand>
</feature>
<proteinExistence type="inferred from homology"/>
<dbReference type="PANTHER" id="PTHR33653:SF1">
    <property type="entry name" value="RIBONUCLEASE VAPC2"/>
    <property type="match status" value="1"/>
</dbReference>
<dbReference type="CDD" id="cd18746">
    <property type="entry name" value="PIN_VapC4-5_FitB-like"/>
    <property type="match status" value="1"/>
</dbReference>
<dbReference type="EC" id="3.1.-.-" evidence="8"/>
<evidence type="ECO:0000256" key="2">
    <source>
        <dbReference type="ARBA" id="ARBA00022649"/>
    </source>
</evidence>
<name>A0A239DBF1_9BACT</name>
<dbReference type="Proteomes" id="UP000198356">
    <property type="component" value="Unassembled WGS sequence"/>
</dbReference>
<dbReference type="EMBL" id="FZOU01000001">
    <property type="protein sequence ID" value="SNS29388.1"/>
    <property type="molecule type" value="Genomic_DNA"/>
</dbReference>
<dbReference type="GO" id="GO:0004540">
    <property type="term" value="F:RNA nuclease activity"/>
    <property type="evidence" value="ECO:0007669"/>
    <property type="project" value="InterPro"/>
</dbReference>
<dbReference type="RefSeq" id="WP_217896995.1">
    <property type="nucleotide sequence ID" value="NZ_FZOU01000001.1"/>
</dbReference>
<keyword evidence="5 8" id="KW-0378">Hydrolase</keyword>
<evidence type="ECO:0000256" key="5">
    <source>
        <dbReference type="ARBA" id="ARBA00022801"/>
    </source>
</evidence>
<evidence type="ECO:0000256" key="6">
    <source>
        <dbReference type="ARBA" id="ARBA00022842"/>
    </source>
</evidence>
<evidence type="ECO:0000256" key="4">
    <source>
        <dbReference type="ARBA" id="ARBA00022723"/>
    </source>
</evidence>
<evidence type="ECO:0000256" key="3">
    <source>
        <dbReference type="ARBA" id="ARBA00022722"/>
    </source>
</evidence>
<evidence type="ECO:0000256" key="8">
    <source>
        <dbReference type="HAMAP-Rule" id="MF_00265"/>
    </source>
</evidence>